<dbReference type="SUPFAM" id="SSF46785">
    <property type="entry name" value="Winged helix' DNA-binding domain"/>
    <property type="match status" value="1"/>
</dbReference>
<gene>
    <name evidence="5" type="ORF">SAMN05444272_4062</name>
</gene>
<dbReference type="CDD" id="cd07377">
    <property type="entry name" value="WHTH_GntR"/>
    <property type="match status" value="1"/>
</dbReference>
<protein>
    <submittedName>
        <fullName evidence="5">Transcriptional regulator, GntR family</fullName>
    </submittedName>
</protein>
<name>A0A1M7P0I3_9HYPH</name>
<keyword evidence="2" id="KW-0238">DNA-binding</keyword>
<dbReference type="InterPro" id="IPR036388">
    <property type="entry name" value="WH-like_DNA-bd_sf"/>
</dbReference>
<keyword evidence="6" id="KW-1185">Reference proteome</keyword>
<dbReference type="STRING" id="735517.SAMN05444272_4062"/>
<dbReference type="InterPro" id="IPR008920">
    <property type="entry name" value="TF_FadR/GntR_C"/>
</dbReference>
<keyword evidence="1" id="KW-0805">Transcription regulation</keyword>
<dbReference type="InterPro" id="IPR036390">
    <property type="entry name" value="WH_DNA-bd_sf"/>
</dbReference>
<proteinExistence type="predicted"/>
<dbReference type="PANTHER" id="PTHR43537:SF50">
    <property type="entry name" value="TRANSCRIPTIONAL REGULATORY PROTEIN"/>
    <property type="match status" value="1"/>
</dbReference>
<evidence type="ECO:0000256" key="3">
    <source>
        <dbReference type="ARBA" id="ARBA00023163"/>
    </source>
</evidence>
<evidence type="ECO:0000256" key="1">
    <source>
        <dbReference type="ARBA" id="ARBA00023015"/>
    </source>
</evidence>
<feature type="domain" description="HTH gntR-type" evidence="4">
    <location>
        <begin position="10"/>
        <end position="77"/>
    </location>
</feature>
<dbReference type="Proteomes" id="UP000186002">
    <property type="component" value="Unassembled WGS sequence"/>
</dbReference>
<evidence type="ECO:0000313" key="5">
    <source>
        <dbReference type="EMBL" id="SHN09446.1"/>
    </source>
</evidence>
<dbReference type="OrthoDB" id="8155773at2"/>
<dbReference type="EMBL" id="FRBW01000005">
    <property type="protein sequence ID" value="SHN09446.1"/>
    <property type="molecule type" value="Genomic_DNA"/>
</dbReference>
<reference evidence="5 6" key="1">
    <citation type="submission" date="2016-11" db="EMBL/GenBank/DDBJ databases">
        <authorList>
            <person name="Jaros S."/>
            <person name="Januszkiewicz K."/>
            <person name="Wedrychowicz H."/>
        </authorList>
    </citation>
    <scope>NUCLEOTIDE SEQUENCE [LARGE SCALE GENOMIC DNA]</scope>
    <source>
        <strain evidence="5 6">DSM 22153</strain>
    </source>
</reference>
<dbReference type="PANTHER" id="PTHR43537">
    <property type="entry name" value="TRANSCRIPTIONAL REGULATOR, GNTR FAMILY"/>
    <property type="match status" value="1"/>
</dbReference>
<dbReference type="GO" id="GO:0003677">
    <property type="term" value="F:DNA binding"/>
    <property type="evidence" value="ECO:0007669"/>
    <property type="project" value="UniProtKB-KW"/>
</dbReference>
<dbReference type="SMART" id="SM00895">
    <property type="entry name" value="FCD"/>
    <property type="match status" value="1"/>
</dbReference>
<evidence type="ECO:0000259" key="4">
    <source>
        <dbReference type="PROSITE" id="PS50949"/>
    </source>
</evidence>
<keyword evidence="3" id="KW-0804">Transcription</keyword>
<evidence type="ECO:0000256" key="2">
    <source>
        <dbReference type="ARBA" id="ARBA00023125"/>
    </source>
</evidence>
<dbReference type="Pfam" id="PF00392">
    <property type="entry name" value="GntR"/>
    <property type="match status" value="1"/>
</dbReference>
<dbReference type="Gene3D" id="1.20.120.530">
    <property type="entry name" value="GntR ligand-binding domain-like"/>
    <property type="match status" value="1"/>
</dbReference>
<dbReference type="Gene3D" id="1.10.10.10">
    <property type="entry name" value="Winged helix-like DNA-binding domain superfamily/Winged helix DNA-binding domain"/>
    <property type="match status" value="1"/>
</dbReference>
<dbReference type="SMART" id="SM00345">
    <property type="entry name" value="HTH_GNTR"/>
    <property type="match status" value="1"/>
</dbReference>
<dbReference type="InterPro" id="IPR011711">
    <property type="entry name" value="GntR_C"/>
</dbReference>
<evidence type="ECO:0000313" key="6">
    <source>
        <dbReference type="Proteomes" id="UP000186002"/>
    </source>
</evidence>
<dbReference type="InterPro" id="IPR000524">
    <property type="entry name" value="Tscrpt_reg_HTH_GntR"/>
</dbReference>
<dbReference type="SUPFAM" id="SSF48008">
    <property type="entry name" value="GntR ligand-binding domain-like"/>
    <property type="match status" value="1"/>
</dbReference>
<sequence>MSVRRIAPQQSLAEIAAHQIRDAIVTGAFKLGENISEDRLVAQMGISRTPVRDAMAILSREGLVNVRPKRGSFVFETSLEDLAAICDYRQILETQGVRCALKSDREGFLTTLGDVIAKMDRALAEGDVPEYGQLDSAFHQAAFDHCGNSYLQNSYGLAAGRIAALRANITAPYEARREESMAEHRRMLDLLTRNDLEAYDAALSVHVQRTADVYQKALAEGHLGPDKTISAKASR</sequence>
<dbReference type="AlphaFoldDB" id="A0A1M7P0I3"/>
<organism evidence="5 6">
    <name type="scientific">Roseibium suaedae</name>
    <dbReference type="NCBI Taxonomy" id="735517"/>
    <lineage>
        <taxon>Bacteria</taxon>
        <taxon>Pseudomonadati</taxon>
        <taxon>Pseudomonadota</taxon>
        <taxon>Alphaproteobacteria</taxon>
        <taxon>Hyphomicrobiales</taxon>
        <taxon>Stappiaceae</taxon>
        <taxon>Roseibium</taxon>
    </lineage>
</organism>
<dbReference type="RefSeq" id="WP_073015167.1">
    <property type="nucleotide sequence ID" value="NZ_FRBW01000005.1"/>
</dbReference>
<dbReference type="Pfam" id="PF07729">
    <property type="entry name" value="FCD"/>
    <property type="match status" value="1"/>
</dbReference>
<dbReference type="PROSITE" id="PS50949">
    <property type="entry name" value="HTH_GNTR"/>
    <property type="match status" value="1"/>
</dbReference>
<dbReference type="GO" id="GO:0003700">
    <property type="term" value="F:DNA-binding transcription factor activity"/>
    <property type="evidence" value="ECO:0007669"/>
    <property type="project" value="InterPro"/>
</dbReference>
<accession>A0A1M7P0I3</accession>